<evidence type="ECO:0000313" key="1">
    <source>
        <dbReference type="EMBL" id="EXU98734.1"/>
    </source>
</evidence>
<comment type="caution">
    <text evidence="1">The sequence shown here is derived from an EMBL/GenBank/DDBJ whole genome shotgun (WGS) entry which is preliminary data.</text>
</comment>
<dbReference type="EMBL" id="JELW01000024">
    <property type="protein sequence ID" value="EXU98734.1"/>
    <property type="molecule type" value="Genomic_DNA"/>
</dbReference>
<protein>
    <submittedName>
        <fullName evidence="1">Uncharacterized protein</fullName>
    </submittedName>
</protein>
<proteinExistence type="predicted"/>
<name>A0A0A1US80_9HYPO</name>
<gene>
    <name evidence="1" type="ORF">X797_008208</name>
</gene>
<reference evidence="1 2" key="1">
    <citation type="submission" date="2014-02" db="EMBL/GenBank/DDBJ databases">
        <title>The genome sequence of the entomopathogenic fungus Metarhizium robertsii ARSEF 2575.</title>
        <authorList>
            <person name="Giuliano Garisto Donzelli B."/>
            <person name="Roe B.A."/>
            <person name="Macmil S.L."/>
            <person name="Krasnoff S.B."/>
            <person name="Gibson D.M."/>
        </authorList>
    </citation>
    <scope>NUCLEOTIDE SEQUENCE [LARGE SCALE GENOMIC DNA]</scope>
    <source>
        <strain evidence="1 2">ARSEF 2575</strain>
    </source>
</reference>
<dbReference type="OrthoDB" id="4908749at2759"/>
<organism evidence="1 2">
    <name type="scientific">Metarhizium robertsii</name>
    <dbReference type="NCBI Taxonomy" id="568076"/>
    <lineage>
        <taxon>Eukaryota</taxon>
        <taxon>Fungi</taxon>
        <taxon>Dikarya</taxon>
        <taxon>Ascomycota</taxon>
        <taxon>Pezizomycotina</taxon>
        <taxon>Sordariomycetes</taxon>
        <taxon>Hypocreomycetidae</taxon>
        <taxon>Hypocreales</taxon>
        <taxon>Clavicipitaceae</taxon>
        <taxon>Metarhizium</taxon>
    </lineage>
</organism>
<evidence type="ECO:0000313" key="2">
    <source>
        <dbReference type="Proteomes" id="UP000030151"/>
    </source>
</evidence>
<dbReference type="HOGENOM" id="CLU_769614_0_0_1"/>
<dbReference type="AlphaFoldDB" id="A0A0A1US80"/>
<dbReference type="Proteomes" id="UP000030151">
    <property type="component" value="Unassembled WGS sequence"/>
</dbReference>
<sequence>MFPIFLFVAGALGSEMSLLKKQIIQIQPELVKHYTSIVKPLVPPRMWASQAGFYEPLVGAAVKPVCGCTVEEMFQLHDVFFSNITSEVDVDFYPHADSQPLSGDIWFESSTATTDTSTFKWEHNGEFSLEWSFQVAGAGPKVGAKLGYKVGKDNTETKTTTFAEKKRLTCPQGHLCQVQTWSFSASIPGNFFKVPAVDFTCLPACLRWKHKETDLYHELNTTSRVALAGLAGQSATWDALGQKYFELRDEHDKPVSSCPPGGETIVGIQFPPEGVRTVYSQARPHTPSVPIMDDSKKPYQIQVMLDFSRKSFPGETRRDGVVANLTQEELAALKPEDAEVKAYVVGTNIPGLDADKNIGK</sequence>
<accession>A0A0A1US80</accession>